<reference evidence="5" key="1">
    <citation type="submission" date="2010-03" db="EMBL/GenBank/DDBJ databases">
        <title>Complete sequence of Mobiluncus curtisii ATCC 43063.</title>
        <authorList>
            <person name="Muzny D."/>
            <person name="Qin X."/>
            <person name="Deng J."/>
            <person name="Jiang H."/>
            <person name="Liu Y."/>
            <person name="Qu J."/>
            <person name="Song X.-Z."/>
            <person name="Zhang L."/>
            <person name="Thornton R."/>
            <person name="Coyle M."/>
            <person name="Francisco L."/>
            <person name="Jackson L."/>
            <person name="Javaid M."/>
            <person name="Korchina V."/>
            <person name="Kovar C."/>
            <person name="Mata R."/>
            <person name="Mathew T."/>
            <person name="Ngo R."/>
            <person name="Nguyen L."/>
            <person name="Nguyen N."/>
            <person name="Okwuonu G."/>
            <person name="Ongeri F."/>
            <person name="Pham C."/>
            <person name="Simmons D."/>
            <person name="Wilczek-Boney K."/>
            <person name="Hale W."/>
            <person name="Jakkamsetti A."/>
            <person name="Pham P."/>
            <person name="Ruth R."/>
            <person name="San Lucas F."/>
            <person name="Warren J."/>
            <person name="Zhang J."/>
            <person name="Zhao Z."/>
            <person name="Zhou C."/>
            <person name="Zhu D."/>
            <person name="Lee S."/>
            <person name="Bess C."/>
            <person name="Blankenburg K."/>
            <person name="Forbes L."/>
            <person name="Fu Q."/>
            <person name="Gubbala S."/>
            <person name="Hirani K."/>
            <person name="Jayaseelan J.C."/>
            <person name="Lara F."/>
            <person name="Munidasa M."/>
            <person name="Palculict T."/>
            <person name="Patil S."/>
            <person name="Pu L.-L."/>
            <person name="Saada N."/>
            <person name="Tang L."/>
            <person name="Weissenberger G."/>
            <person name="Zhu Y."/>
            <person name="Hemphill L."/>
            <person name="Shang Y."/>
            <person name="Youmans B."/>
            <person name="Ayvaz T."/>
            <person name="Ross M."/>
            <person name="Santibanez J."/>
            <person name="Aqrawi P."/>
            <person name="Gross S."/>
            <person name="Joshi V."/>
            <person name="Fowler G."/>
            <person name="Nazareth L."/>
            <person name="Reid J."/>
            <person name="Worley K."/>
            <person name="Petrosino J."/>
            <person name="Highlander S."/>
            <person name="Gibbs R."/>
            <person name="Gibbs R."/>
        </authorList>
    </citation>
    <scope>NUCLEOTIDE SEQUENCE [LARGE SCALE GENOMIC DNA]</scope>
    <source>
        <strain evidence="5">ATCC 43553</strain>
    </source>
</reference>
<evidence type="ECO:0000256" key="2">
    <source>
        <dbReference type="SAM" id="MobiDB-lite"/>
    </source>
</evidence>
<dbReference type="HOGENOM" id="CLU_007884_4_4_4"/>
<dbReference type="eggNOG" id="COG0665">
    <property type="taxonomic scope" value="Bacteria"/>
</dbReference>
<dbReference type="InterPro" id="IPR006076">
    <property type="entry name" value="FAD-dep_OxRdtase"/>
</dbReference>
<dbReference type="PANTHER" id="PTHR13847:SF287">
    <property type="entry name" value="FAD-DEPENDENT OXIDOREDUCTASE DOMAIN-CONTAINING PROTEIN 1"/>
    <property type="match status" value="1"/>
</dbReference>
<accession>D4XDP7</accession>
<dbReference type="GO" id="GO:0008115">
    <property type="term" value="F:sarcosine oxidase activity"/>
    <property type="evidence" value="ECO:0007669"/>
    <property type="project" value="UniProtKB-EC"/>
</dbReference>
<evidence type="ECO:0000313" key="4">
    <source>
        <dbReference type="EMBL" id="EFF75119.1"/>
    </source>
</evidence>
<protein>
    <submittedName>
        <fullName evidence="4">FAD dependent oxidoreductase</fullName>
        <ecNumber evidence="4">1.5.3.1</ecNumber>
    </submittedName>
</protein>
<keyword evidence="1 4" id="KW-0560">Oxidoreductase</keyword>
<dbReference type="SUPFAM" id="SSF51905">
    <property type="entry name" value="FAD/NAD(P)-binding domain"/>
    <property type="match status" value="1"/>
</dbReference>
<dbReference type="GO" id="GO:0005737">
    <property type="term" value="C:cytoplasm"/>
    <property type="evidence" value="ECO:0007669"/>
    <property type="project" value="TreeGrafter"/>
</dbReference>
<dbReference type="Proteomes" id="UP000004510">
    <property type="component" value="Unassembled WGS sequence"/>
</dbReference>
<dbReference type="PANTHER" id="PTHR13847">
    <property type="entry name" value="SARCOSINE DEHYDROGENASE-RELATED"/>
    <property type="match status" value="1"/>
</dbReference>
<evidence type="ECO:0000259" key="3">
    <source>
        <dbReference type="Pfam" id="PF01266"/>
    </source>
</evidence>
<evidence type="ECO:0000256" key="1">
    <source>
        <dbReference type="ARBA" id="ARBA00023002"/>
    </source>
</evidence>
<sequence>MPGLPAGKERVKLPQTQSPWPTNGTCSAMQRVVIIGGGAVGSSIAYFLSQSPRAFDVTVLERDPTYARASSALSASSIRQQFSTPVNIGMSQMGIAFLRDLSSTLYVDDPAPDIGLTEPGYLYLATAAGSATLRANHATQRSHGVDVALLDPTDLQARFPWLHTADLALGALGLSGEGWFDGYGLMQALRRKAVAQGATYRRAEAVGLLRDGSRINGVWAGNGELLPCDAVINAAGPWAARVAQWAGIDLPVRARRRTVFSFSCPSALPDCPLLIDPTGIWFRPEGDKFLCGYAPDADDDADDMPLDAQHEAFDSHVWPALTARVPAFEAVRVRSAWAGYYEMNLFDHNAIIGTHPDCPNLYFANGFSGHGLQQAPAAGRGISELLRYGEYRSLDLSDLSFQRILDNRPLPEKNII</sequence>
<feature type="region of interest" description="Disordered" evidence="2">
    <location>
        <begin position="1"/>
        <end position="22"/>
    </location>
</feature>
<dbReference type="InterPro" id="IPR036188">
    <property type="entry name" value="FAD/NAD-bd_sf"/>
</dbReference>
<evidence type="ECO:0000313" key="5">
    <source>
        <dbReference type="Proteomes" id="UP000004510"/>
    </source>
</evidence>
<dbReference type="Pfam" id="PF01266">
    <property type="entry name" value="DAO"/>
    <property type="match status" value="1"/>
</dbReference>
<dbReference type="EC" id="1.5.3.1" evidence="4"/>
<dbReference type="Gene3D" id="3.30.9.10">
    <property type="entry name" value="D-Amino Acid Oxidase, subunit A, domain 2"/>
    <property type="match status" value="1"/>
</dbReference>
<name>D4XDP7_9BURK</name>
<dbReference type="PATRIC" id="fig|742159.3.peg.4581"/>
<feature type="domain" description="FAD dependent oxidoreductase" evidence="3">
    <location>
        <begin position="31"/>
        <end position="385"/>
    </location>
</feature>
<comment type="caution">
    <text evidence="4">The sequence shown here is derived from an EMBL/GenBank/DDBJ whole genome shotgun (WGS) entry which is preliminary data.</text>
</comment>
<dbReference type="AlphaFoldDB" id="D4XDP7"/>
<dbReference type="GO" id="GO:0032981">
    <property type="term" value="P:mitochondrial respiratory chain complex I assembly"/>
    <property type="evidence" value="ECO:0007669"/>
    <property type="project" value="TreeGrafter"/>
</dbReference>
<dbReference type="EMBL" id="ADMS01000079">
    <property type="protein sequence ID" value="EFF75119.1"/>
    <property type="molecule type" value="Genomic_DNA"/>
</dbReference>
<gene>
    <name evidence="4" type="ORF">HMPREF0004_3594</name>
</gene>
<organism evidence="4 5">
    <name type="scientific">Achromobacter piechaudii ATCC 43553</name>
    <dbReference type="NCBI Taxonomy" id="742159"/>
    <lineage>
        <taxon>Bacteria</taxon>
        <taxon>Pseudomonadati</taxon>
        <taxon>Pseudomonadota</taxon>
        <taxon>Betaproteobacteria</taxon>
        <taxon>Burkholderiales</taxon>
        <taxon>Alcaligenaceae</taxon>
        <taxon>Achromobacter</taxon>
    </lineage>
</organism>
<proteinExistence type="predicted"/>
<dbReference type="Gene3D" id="3.50.50.60">
    <property type="entry name" value="FAD/NAD(P)-binding domain"/>
    <property type="match status" value="1"/>
</dbReference>